<accession>A0ABR0SSD5</accession>
<organism evidence="2 3">
    <name type="scientific">Cladobotryum mycophilum</name>
    <dbReference type="NCBI Taxonomy" id="491253"/>
    <lineage>
        <taxon>Eukaryota</taxon>
        <taxon>Fungi</taxon>
        <taxon>Dikarya</taxon>
        <taxon>Ascomycota</taxon>
        <taxon>Pezizomycotina</taxon>
        <taxon>Sordariomycetes</taxon>
        <taxon>Hypocreomycetidae</taxon>
        <taxon>Hypocreales</taxon>
        <taxon>Hypocreaceae</taxon>
        <taxon>Cladobotryum</taxon>
    </lineage>
</organism>
<reference evidence="2 3" key="1">
    <citation type="submission" date="2024-01" db="EMBL/GenBank/DDBJ databases">
        <title>Complete genome of Cladobotryum mycophilum ATHUM6906.</title>
        <authorList>
            <person name="Christinaki A.C."/>
            <person name="Myridakis A.I."/>
            <person name="Kouvelis V.N."/>
        </authorList>
    </citation>
    <scope>NUCLEOTIDE SEQUENCE [LARGE SCALE GENOMIC DNA]</scope>
    <source>
        <strain evidence="2 3">ATHUM6906</strain>
    </source>
</reference>
<feature type="region of interest" description="Disordered" evidence="1">
    <location>
        <begin position="22"/>
        <end position="123"/>
    </location>
</feature>
<feature type="compositionally biased region" description="Basic and acidic residues" evidence="1">
    <location>
        <begin position="34"/>
        <end position="62"/>
    </location>
</feature>
<evidence type="ECO:0000256" key="1">
    <source>
        <dbReference type="SAM" id="MobiDB-lite"/>
    </source>
</evidence>
<dbReference type="PANTHER" id="PTHR42090">
    <property type="match status" value="1"/>
</dbReference>
<sequence length="140" mass="15344">MSLAIRSLSRASPSCAASLRRYYTSPKTQSAYKDTQDRNTVKPTTDEGTRSGRDEDVSKQHDASYNPSKTKPETERDTAGVGNEINPLEASGANQEFSKPMGNEKEAHDTGPGKETRKGGRVVGIVRRRRAVLDGYELRG</sequence>
<name>A0ABR0SSD5_9HYPO</name>
<dbReference type="Proteomes" id="UP001338125">
    <property type="component" value="Unassembled WGS sequence"/>
</dbReference>
<dbReference type="PANTHER" id="PTHR42090:SF1">
    <property type="match status" value="1"/>
</dbReference>
<protein>
    <submittedName>
        <fullName evidence="2">Uncharacterized protein</fullName>
    </submittedName>
</protein>
<comment type="caution">
    <text evidence="2">The sequence shown here is derived from an EMBL/GenBank/DDBJ whole genome shotgun (WGS) entry which is preliminary data.</text>
</comment>
<keyword evidence="3" id="KW-1185">Reference proteome</keyword>
<gene>
    <name evidence="2" type="ORF">PT974_03420</name>
</gene>
<dbReference type="EMBL" id="JAVFKD010000004">
    <property type="protein sequence ID" value="KAK5995028.1"/>
    <property type="molecule type" value="Genomic_DNA"/>
</dbReference>
<proteinExistence type="predicted"/>
<evidence type="ECO:0000313" key="2">
    <source>
        <dbReference type="EMBL" id="KAK5995028.1"/>
    </source>
</evidence>
<feature type="compositionally biased region" description="Basic and acidic residues" evidence="1">
    <location>
        <begin position="102"/>
        <end position="118"/>
    </location>
</feature>
<evidence type="ECO:0000313" key="3">
    <source>
        <dbReference type="Proteomes" id="UP001338125"/>
    </source>
</evidence>